<dbReference type="SUPFAM" id="SSF53383">
    <property type="entry name" value="PLP-dependent transferases"/>
    <property type="match status" value="1"/>
</dbReference>
<dbReference type="GO" id="GO:0030170">
    <property type="term" value="F:pyridoxal phosphate binding"/>
    <property type="evidence" value="ECO:0007669"/>
    <property type="project" value="InterPro"/>
</dbReference>
<comment type="cofactor">
    <cofactor evidence="1">
        <name>pyridoxal 5'-phosphate</name>
        <dbReference type="ChEBI" id="CHEBI:597326"/>
    </cofactor>
</comment>
<dbReference type="GO" id="GO:0008710">
    <property type="term" value="F:8-amino-7-oxononanoate synthase activity"/>
    <property type="evidence" value="ECO:0007669"/>
    <property type="project" value="UniProtKB-EC"/>
</dbReference>
<dbReference type="InterPro" id="IPR004839">
    <property type="entry name" value="Aminotransferase_I/II_large"/>
</dbReference>
<evidence type="ECO:0000313" key="5">
    <source>
        <dbReference type="EMBL" id="ADZ92936.1"/>
    </source>
</evidence>
<dbReference type="GO" id="GO:0009102">
    <property type="term" value="P:biotin biosynthetic process"/>
    <property type="evidence" value="ECO:0007669"/>
    <property type="project" value="TreeGrafter"/>
</dbReference>
<dbReference type="InterPro" id="IPR015421">
    <property type="entry name" value="PyrdxlP-dep_Trfase_major"/>
</dbReference>
<dbReference type="OrthoDB" id="9807157at2"/>
<protein>
    <submittedName>
        <fullName evidence="5">8-amino-7-oxononanoate synthase</fullName>
        <ecNumber evidence="5">2.3.1.47</ecNumber>
    </submittedName>
</protein>
<dbReference type="KEGG" id="mme:Marme_3726"/>
<dbReference type="STRING" id="717774.Marme_3726"/>
<proteinExistence type="predicted"/>
<keyword evidence="2 5" id="KW-0808">Transferase</keyword>
<evidence type="ECO:0000256" key="2">
    <source>
        <dbReference type="ARBA" id="ARBA00022679"/>
    </source>
</evidence>
<dbReference type="Pfam" id="PF00155">
    <property type="entry name" value="Aminotran_1_2"/>
    <property type="match status" value="1"/>
</dbReference>
<name>F2JW48_MARM1</name>
<dbReference type="PATRIC" id="fig|717774.3.peg.3841"/>
<dbReference type="HOGENOM" id="CLU_015846_11_4_6"/>
<sequence>MSVNSKSYPRYLEEKVRQHELRRAALNGRNILHGLTPTASSIQLISNDYLRLAGHPEVRYAQKKVLENEDNLVLMSSAFMHGDNPQIFFEERMATFLDAEETVLCQSGYSANVGLIQAILEDTDTPVYIDMMAHMSLWDGAKFSGAKIQPFRHNNVDQLMYLINKNGPGLVIVDSIYSTNGSVCPLQELVDAAYDKGCVLLVDESHSLGTHGPYGRGMVVQYGLQNKVMFRTASLAKAFAGRAGLVTCPTGFGDYFKCTSKPSIFSSALLPYEIAGLDMTLNLILESDYKREKLRKNASFLRQSLEGLGYNTDHSASQIIALESGTEWQTMILKDALENRGVFGSVFLAPATAKNRALVRFSVNADLTDAQLVKIIQVCEEIREEVDFLQWRSTRKRKVPRAEAVLV</sequence>
<dbReference type="eggNOG" id="COG0156">
    <property type="taxonomic scope" value="Bacteria"/>
</dbReference>
<gene>
    <name evidence="5" type="ordered locus">Marme_3726</name>
</gene>
<dbReference type="InterPro" id="IPR015424">
    <property type="entry name" value="PyrdxlP-dep_Trfase"/>
</dbReference>
<reference evidence="5 6" key="1">
    <citation type="journal article" date="2012" name="Stand. Genomic Sci.">
        <title>Complete genome sequence of the melanogenic marine bacterium Marinomonas mediterranea type strain (MMB-1(T)).</title>
        <authorList>
            <person name="Lucas-Elio P."/>
            <person name="Goodwin L."/>
            <person name="Woyke T."/>
            <person name="Pitluck S."/>
            <person name="Nolan M."/>
            <person name="Kyrpides N.C."/>
            <person name="Detter J.C."/>
            <person name="Copeland A."/>
            <person name="Teshima H."/>
            <person name="Bruce D."/>
            <person name="Detter C."/>
            <person name="Tapia R."/>
            <person name="Han S."/>
            <person name="Land M.L."/>
            <person name="Ivanova N."/>
            <person name="Mikhailova N."/>
            <person name="Johnston A.W."/>
            <person name="Sanchez-Amat A."/>
        </authorList>
    </citation>
    <scope>NUCLEOTIDE SEQUENCE [LARGE SCALE GENOMIC DNA]</scope>
    <source>
        <strain evidence="6">ATCC 700492 / JCM 21426 / NBRC 103028 / MMB-1</strain>
    </source>
</reference>
<dbReference type="InterPro" id="IPR050087">
    <property type="entry name" value="AON_synthase_class-II"/>
</dbReference>
<evidence type="ECO:0000256" key="1">
    <source>
        <dbReference type="ARBA" id="ARBA00001933"/>
    </source>
</evidence>
<dbReference type="PANTHER" id="PTHR13693:SF100">
    <property type="entry name" value="8-AMINO-7-OXONONANOATE SYNTHASE"/>
    <property type="match status" value="1"/>
</dbReference>
<evidence type="ECO:0000256" key="3">
    <source>
        <dbReference type="ARBA" id="ARBA00022898"/>
    </source>
</evidence>
<organism evidence="5 6">
    <name type="scientific">Marinomonas mediterranea (strain ATCC 700492 / JCM 21426 / NBRC 103028 / MMB-1)</name>
    <dbReference type="NCBI Taxonomy" id="717774"/>
    <lineage>
        <taxon>Bacteria</taxon>
        <taxon>Pseudomonadati</taxon>
        <taxon>Pseudomonadota</taxon>
        <taxon>Gammaproteobacteria</taxon>
        <taxon>Oceanospirillales</taxon>
        <taxon>Oceanospirillaceae</taxon>
        <taxon>Marinomonas</taxon>
    </lineage>
</organism>
<dbReference type="PANTHER" id="PTHR13693">
    <property type="entry name" value="CLASS II AMINOTRANSFERASE/8-AMINO-7-OXONONANOATE SYNTHASE"/>
    <property type="match status" value="1"/>
</dbReference>
<feature type="domain" description="Aminotransferase class I/classII large" evidence="4">
    <location>
        <begin position="42"/>
        <end position="376"/>
    </location>
</feature>
<keyword evidence="5" id="KW-0012">Acyltransferase</keyword>
<dbReference type="EC" id="2.3.1.47" evidence="5"/>
<dbReference type="Gene3D" id="3.40.640.10">
    <property type="entry name" value="Type I PLP-dependent aspartate aminotransferase-like (Major domain)"/>
    <property type="match status" value="1"/>
</dbReference>
<accession>F2JW48</accession>
<dbReference type="NCBIfam" id="NF005526">
    <property type="entry name" value="PRK07179.1"/>
    <property type="match status" value="1"/>
</dbReference>
<dbReference type="InterPro" id="IPR015422">
    <property type="entry name" value="PyrdxlP-dep_Trfase_small"/>
</dbReference>
<dbReference type="Proteomes" id="UP000001062">
    <property type="component" value="Chromosome"/>
</dbReference>
<dbReference type="EMBL" id="CP002583">
    <property type="protein sequence ID" value="ADZ92936.1"/>
    <property type="molecule type" value="Genomic_DNA"/>
</dbReference>
<dbReference type="Gene3D" id="3.90.1150.10">
    <property type="entry name" value="Aspartate Aminotransferase, domain 1"/>
    <property type="match status" value="1"/>
</dbReference>
<evidence type="ECO:0000259" key="4">
    <source>
        <dbReference type="Pfam" id="PF00155"/>
    </source>
</evidence>
<dbReference type="RefSeq" id="WP_013662838.1">
    <property type="nucleotide sequence ID" value="NC_015276.1"/>
</dbReference>
<evidence type="ECO:0000313" key="6">
    <source>
        <dbReference type="Proteomes" id="UP000001062"/>
    </source>
</evidence>
<keyword evidence="6" id="KW-1185">Reference proteome</keyword>
<keyword evidence="3" id="KW-0663">Pyridoxal phosphate</keyword>
<dbReference type="AlphaFoldDB" id="F2JW48"/>